<dbReference type="AlphaFoldDB" id="A0AAN8I2Y4"/>
<organism evidence="2 3">
    <name type="scientific">Knufia fluminis</name>
    <dbReference type="NCBI Taxonomy" id="191047"/>
    <lineage>
        <taxon>Eukaryota</taxon>
        <taxon>Fungi</taxon>
        <taxon>Dikarya</taxon>
        <taxon>Ascomycota</taxon>
        <taxon>Pezizomycotina</taxon>
        <taxon>Eurotiomycetes</taxon>
        <taxon>Chaetothyriomycetidae</taxon>
        <taxon>Chaetothyriales</taxon>
        <taxon>Trichomeriaceae</taxon>
        <taxon>Knufia</taxon>
    </lineage>
</organism>
<feature type="compositionally biased region" description="Basic and acidic residues" evidence="1">
    <location>
        <begin position="71"/>
        <end position="82"/>
    </location>
</feature>
<name>A0AAN8I2Y4_9EURO</name>
<evidence type="ECO:0000313" key="3">
    <source>
        <dbReference type="Proteomes" id="UP001316803"/>
    </source>
</evidence>
<feature type="compositionally biased region" description="Low complexity" evidence="1">
    <location>
        <begin position="9"/>
        <end position="18"/>
    </location>
</feature>
<protein>
    <submittedName>
        <fullName evidence="2">Uncharacterized protein</fullName>
    </submittedName>
</protein>
<accession>A0AAN8I2Y4</accession>
<keyword evidence="3" id="KW-1185">Reference proteome</keyword>
<feature type="region of interest" description="Disordered" evidence="1">
    <location>
        <begin position="1"/>
        <end position="82"/>
    </location>
</feature>
<feature type="compositionally biased region" description="Polar residues" evidence="1">
    <location>
        <begin position="47"/>
        <end position="58"/>
    </location>
</feature>
<gene>
    <name evidence="2" type="ORF">OHC33_009401</name>
</gene>
<dbReference type="Proteomes" id="UP001316803">
    <property type="component" value="Unassembled WGS sequence"/>
</dbReference>
<evidence type="ECO:0000256" key="1">
    <source>
        <dbReference type="SAM" id="MobiDB-lite"/>
    </source>
</evidence>
<proteinExistence type="predicted"/>
<dbReference type="EMBL" id="JAKLMC020000034">
    <property type="protein sequence ID" value="KAK5949594.1"/>
    <property type="molecule type" value="Genomic_DNA"/>
</dbReference>
<evidence type="ECO:0000313" key="2">
    <source>
        <dbReference type="EMBL" id="KAK5949594.1"/>
    </source>
</evidence>
<sequence>MDDKDTKPSSKSPSGSSPHNSYGLVQDDKKTESSQTPSQKPKESMSQEENATKSQSPSGAEPHNSYGILPGEKESGNRRSKI</sequence>
<reference evidence="2 3" key="1">
    <citation type="submission" date="2022-12" db="EMBL/GenBank/DDBJ databases">
        <title>Genomic features and morphological characterization of a novel Knufia sp. strain isolated from spacecraft assembly facility.</title>
        <authorList>
            <person name="Teixeira M."/>
            <person name="Chander A.M."/>
            <person name="Stajich J.E."/>
            <person name="Venkateswaran K."/>
        </authorList>
    </citation>
    <scope>NUCLEOTIDE SEQUENCE [LARGE SCALE GENOMIC DNA]</scope>
    <source>
        <strain evidence="2 3">FJI-L2-BK-P2</strain>
    </source>
</reference>
<comment type="caution">
    <text evidence="2">The sequence shown here is derived from an EMBL/GenBank/DDBJ whole genome shotgun (WGS) entry which is preliminary data.</text>
</comment>